<protein>
    <submittedName>
        <fullName evidence="2">Uncharacterized protein</fullName>
    </submittedName>
</protein>
<evidence type="ECO:0000313" key="2">
    <source>
        <dbReference type="EMBL" id="CAE2270485.1"/>
    </source>
</evidence>
<evidence type="ECO:0000256" key="1">
    <source>
        <dbReference type="SAM" id="Phobius"/>
    </source>
</evidence>
<gene>
    <name evidence="2" type="ORF">OAUR00152_LOCUS31698</name>
</gene>
<accession>A0A7S4JPU8</accession>
<dbReference type="AlphaFoldDB" id="A0A7S4JPU8"/>
<sequence length="366" mass="41009">MARLNRSSPMGLRDRRAAGAGAISGLCRLLKRGYDGLSRGDKILLWITFFLLTANFLIFGFGPEEESSGRGEKSSVSIAGHLRGVKDKWDKLFIPSTPQVAAMVAAFDWGVAKFERPVECSADMIQKIRDSGMDGADCDLSPFTQKCKQTKLTKTPKNSWIEGFVDEVKELRKDGKGGGAQKATFVAVLLGYDCSKLTEALRAPKEVPELTKWPWLWCSEPYENKESTKWGMVAESIEGTTMDKKMISRDLREAVKDAVISTSNDDSAMMFQGGIKTLTRTRYVEFAIDWKGAWDNKNVKDAIDQMDRIGHTCYWAGEEKLWRITGCWQEVYSKKTWGHMACAHRVLAPKLAERMEGVFKKTIGMA</sequence>
<reference evidence="2" key="1">
    <citation type="submission" date="2021-01" db="EMBL/GenBank/DDBJ databases">
        <authorList>
            <person name="Corre E."/>
            <person name="Pelletier E."/>
            <person name="Niang G."/>
            <person name="Scheremetjew M."/>
            <person name="Finn R."/>
            <person name="Kale V."/>
            <person name="Holt S."/>
            <person name="Cochrane G."/>
            <person name="Meng A."/>
            <person name="Brown T."/>
            <person name="Cohen L."/>
        </authorList>
    </citation>
    <scope>NUCLEOTIDE SEQUENCE</scope>
    <source>
        <strain evidence="2">Isolate 1302-5</strain>
    </source>
</reference>
<keyword evidence="1" id="KW-1133">Transmembrane helix</keyword>
<name>A0A7S4JPU8_9STRA</name>
<feature type="transmembrane region" description="Helical" evidence="1">
    <location>
        <begin position="43"/>
        <end position="62"/>
    </location>
</feature>
<keyword evidence="1" id="KW-0472">Membrane</keyword>
<dbReference type="EMBL" id="HBKQ01045967">
    <property type="protein sequence ID" value="CAE2270485.1"/>
    <property type="molecule type" value="Transcribed_RNA"/>
</dbReference>
<organism evidence="2">
    <name type="scientific">Odontella aurita</name>
    <dbReference type="NCBI Taxonomy" id="265563"/>
    <lineage>
        <taxon>Eukaryota</taxon>
        <taxon>Sar</taxon>
        <taxon>Stramenopiles</taxon>
        <taxon>Ochrophyta</taxon>
        <taxon>Bacillariophyta</taxon>
        <taxon>Mediophyceae</taxon>
        <taxon>Biddulphiophycidae</taxon>
        <taxon>Eupodiscales</taxon>
        <taxon>Odontellaceae</taxon>
        <taxon>Odontella</taxon>
    </lineage>
</organism>
<proteinExistence type="predicted"/>
<keyword evidence="1" id="KW-0812">Transmembrane</keyword>